<evidence type="ECO:0000313" key="15">
    <source>
        <dbReference type="Proteomes" id="UP001156666"/>
    </source>
</evidence>
<keyword evidence="12" id="KW-1133">Transmembrane helix</keyword>
<dbReference type="InterPro" id="IPR036097">
    <property type="entry name" value="HisK_dim/P_sf"/>
</dbReference>
<evidence type="ECO:0000256" key="7">
    <source>
        <dbReference type="ARBA" id="ARBA00022741"/>
    </source>
</evidence>
<dbReference type="AlphaFoldDB" id="A0AA37SRY4"/>
<dbReference type="PANTHER" id="PTHR43711:SF1">
    <property type="entry name" value="HISTIDINE KINASE 1"/>
    <property type="match status" value="1"/>
</dbReference>
<dbReference type="InterPro" id="IPR004358">
    <property type="entry name" value="Sig_transdc_His_kin-like_C"/>
</dbReference>
<evidence type="ECO:0000313" key="14">
    <source>
        <dbReference type="EMBL" id="GLR18640.1"/>
    </source>
</evidence>
<evidence type="ECO:0000256" key="4">
    <source>
        <dbReference type="ARBA" id="ARBA00022475"/>
    </source>
</evidence>
<comment type="catalytic activity">
    <reaction evidence="1">
        <text>ATP + protein L-histidine = ADP + protein N-phospho-L-histidine.</text>
        <dbReference type="EC" id="2.7.13.3"/>
    </reaction>
</comment>
<gene>
    <name evidence="14" type="ORF">GCM10007940_32560</name>
</gene>
<evidence type="ECO:0000256" key="6">
    <source>
        <dbReference type="ARBA" id="ARBA00022679"/>
    </source>
</evidence>
<dbReference type="SMART" id="SM00387">
    <property type="entry name" value="HATPase_c"/>
    <property type="match status" value="1"/>
</dbReference>
<dbReference type="Gene3D" id="1.10.287.130">
    <property type="match status" value="1"/>
</dbReference>
<dbReference type="Pfam" id="PF02518">
    <property type="entry name" value="HATPase_c"/>
    <property type="match status" value="1"/>
</dbReference>
<dbReference type="GO" id="GO:0005524">
    <property type="term" value="F:ATP binding"/>
    <property type="evidence" value="ECO:0007669"/>
    <property type="project" value="UniProtKB-KW"/>
</dbReference>
<dbReference type="SUPFAM" id="SSF55874">
    <property type="entry name" value="ATPase domain of HSP90 chaperone/DNA topoisomerase II/histidine kinase"/>
    <property type="match status" value="1"/>
</dbReference>
<keyword evidence="6" id="KW-0808">Transferase</keyword>
<evidence type="ECO:0000256" key="11">
    <source>
        <dbReference type="ARBA" id="ARBA00023136"/>
    </source>
</evidence>
<dbReference type="EC" id="2.7.13.3" evidence="3"/>
<evidence type="ECO:0000256" key="10">
    <source>
        <dbReference type="ARBA" id="ARBA00023012"/>
    </source>
</evidence>
<reference evidence="14" key="1">
    <citation type="journal article" date="2014" name="Int. J. Syst. Evol. Microbiol.">
        <title>Complete genome sequence of Corynebacterium casei LMG S-19264T (=DSM 44701T), isolated from a smear-ripened cheese.</title>
        <authorList>
            <consortium name="US DOE Joint Genome Institute (JGI-PGF)"/>
            <person name="Walter F."/>
            <person name="Albersmeier A."/>
            <person name="Kalinowski J."/>
            <person name="Ruckert C."/>
        </authorList>
    </citation>
    <scope>NUCLEOTIDE SEQUENCE</scope>
    <source>
        <strain evidence="14">NBRC 108769</strain>
    </source>
</reference>
<feature type="transmembrane region" description="Helical" evidence="12">
    <location>
        <begin position="220"/>
        <end position="242"/>
    </location>
</feature>
<evidence type="ECO:0000256" key="9">
    <source>
        <dbReference type="ARBA" id="ARBA00022840"/>
    </source>
</evidence>
<dbReference type="PRINTS" id="PR00344">
    <property type="entry name" value="BCTRLSENSOR"/>
</dbReference>
<dbReference type="SUPFAM" id="SSF47384">
    <property type="entry name" value="Homodimeric domain of signal transducing histidine kinase"/>
    <property type="match status" value="1"/>
</dbReference>
<evidence type="ECO:0000256" key="1">
    <source>
        <dbReference type="ARBA" id="ARBA00000085"/>
    </source>
</evidence>
<dbReference type="CDD" id="cd00075">
    <property type="entry name" value="HATPase"/>
    <property type="match status" value="1"/>
</dbReference>
<dbReference type="GO" id="GO:0005886">
    <property type="term" value="C:plasma membrane"/>
    <property type="evidence" value="ECO:0007669"/>
    <property type="project" value="UniProtKB-SubCell"/>
</dbReference>
<accession>A0AA37SRY4</accession>
<comment type="subcellular location">
    <subcellularLocation>
        <location evidence="2">Cell membrane</location>
    </subcellularLocation>
</comment>
<sequence>MGRKSIITIITLMSAALIGIIVIQLYWINESVRRNEESFNSSVYLILGKVQQKLQEGADEPLEAYDYFKKNNRTELKNSITKDMELSLSDLDPYNKQRLMFELRSLESSINPSVKLEGIDPKEVKQFIEAEMKEQNIDAKYDFGIFSSEMRDFIIVNGVYNATIGETEDMSTVKTGMNKSLYSSPYQIQLFASEFDVPGYLKISFLNKTRALWSSVMPSLISSIIFTGLILFCFSYTIYVILRQKQVSEMKTDFINNMTHEFKTPIATISLAADSINSPKISSNPDKVRRFSNIIKEENNRMLSQVEKVLQMAVLDKRDFSLNLTEINIHSLIRQAAEHGKLQLQRKEGTISLNLDAENPKIRGDETHINNIIHNLLDNAIKYTPEKPRINISTHNKTNGIIISVSDNGIGMTSDARKQIFDKFYRVHTGNLHDVKGFGLGLSYVKAIVTAHKGWIEVESELGKGSKFNVYLPS</sequence>
<protein>
    <recommendedName>
        <fullName evidence="3">histidine kinase</fullName>
        <ecNumber evidence="3">2.7.13.3</ecNumber>
    </recommendedName>
</protein>
<evidence type="ECO:0000256" key="5">
    <source>
        <dbReference type="ARBA" id="ARBA00022553"/>
    </source>
</evidence>
<organism evidence="14 15">
    <name type="scientific">Portibacter lacus</name>
    <dbReference type="NCBI Taxonomy" id="1099794"/>
    <lineage>
        <taxon>Bacteria</taxon>
        <taxon>Pseudomonadati</taxon>
        <taxon>Bacteroidota</taxon>
        <taxon>Saprospiria</taxon>
        <taxon>Saprospirales</taxon>
        <taxon>Haliscomenobacteraceae</taxon>
        <taxon>Portibacter</taxon>
    </lineage>
</organism>
<reference evidence="14" key="2">
    <citation type="submission" date="2023-01" db="EMBL/GenBank/DDBJ databases">
        <title>Draft genome sequence of Portibacter lacus strain NBRC 108769.</title>
        <authorList>
            <person name="Sun Q."/>
            <person name="Mori K."/>
        </authorList>
    </citation>
    <scope>NUCLEOTIDE SEQUENCE</scope>
    <source>
        <strain evidence="14">NBRC 108769</strain>
    </source>
</reference>
<keyword evidence="11 12" id="KW-0472">Membrane</keyword>
<feature type="domain" description="Histidine kinase" evidence="13">
    <location>
        <begin position="257"/>
        <end position="474"/>
    </location>
</feature>
<keyword evidence="4" id="KW-1003">Cell membrane</keyword>
<dbReference type="EMBL" id="BSOH01000021">
    <property type="protein sequence ID" value="GLR18640.1"/>
    <property type="molecule type" value="Genomic_DNA"/>
</dbReference>
<keyword evidence="7" id="KW-0547">Nucleotide-binding</keyword>
<keyword evidence="9" id="KW-0067">ATP-binding</keyword>
<evidence type="ECO:0000256" key="8">
    <source>
        <dbReference type="ARBA" id="ARBA00022777"/>
    </source>
</evidence>
<dbReference type="CDD" id="cd00082">
    <property type="entry name" value="HisKA"/>
    <property type="match status" value="1"/>
</dbReference>
<keyword evidence="5" id="KW-0597">Phosphoprotein</keyword>
<dbReference type="FunFam" id="3.30.565.10:FF:000023">
    <property type="entry name" value="PAS domain-containing sensor histidine kinase"/>
    <property type="match status" value="1"/>
</dbReference>
<feature type="transmembrane region" description="Helical" evidence="12">
    <location>
        <begin position="6"/>
        <end position="28"/>
    </location>
</feature>
<dbReference type="GO" id="GO:0000155">
    <property type="term" value="F:phosphorelay sensor kinase activity"/>
    <property type="evidence" value="ECO:0007669"/>
    <property type="project" value="InterPro"/>
</dbReference>
<dbReference type="InterPro" id="IPR036890">
    <property type="entry name" value="HATPase_C_sf"/>
</dbReference>
<evidence type="ECO:0000256" key="12">
    <source>
        <dbReference type="SAM" id="Phobius"/>
    </source>
</evidence>
<keyword evidence="12" id="KW-0812">Transmembrane</keyword>
<dbReference type="PANTHER" id="PTHR43711">
    <property type="entry name" value="TWO-COMPONENT HISTIDINE KINASE"/>
    <property type="match status" value="1"/>
</dbReference>
<keyword evidence="8 14" id="KW-0418">Kinase</keyword>
<dbReference type="PROSITE" id="PS50109">
    <property type="entry name" value="HIS_KIN"/>
    <property type="match status" value="1"/>
</dbReference>
<dbReference type="InterPro" id="IPR003594">
    <property type="entry name" value="HATPase_dom"/>
</dbReference>
<keyword evidence="10" id="KW-0902">Two-component regulatory system</keyword>
<dbReference type="Gene3D" id="3.30.565.10">
    <property type="entry name" value="Histidine kinase-like ATPase, C-terminal domain"/>
    <property type="match status" value="1"/>
</dbReference>
<dbReference type="Pfam" id="PF00512">
    <property type="entry name" value="HisKA"/>
    <property type="match status" value="1"/>
</dbReference>
<dbReference type="RefSeq" id="WP_235294236.1">
    <property type="nucleotide sequence ID" value="NZ_BSOH01000021.1"/>
</dbReference>
<evidence type="ECO:0000256" key="2">
    <source>
        <dbReference type="ARBA" id="ARBA00004236"/>
    </source>
</evidence>
<evidence type="ECO:0000259" key="13">
    <source>
        <dbReference type="PROSITE" id="PS50109"/>
    </source>
</evidence>
<dbReference type="SMART" id="SM00388">
    <property type="entry name" value="HisKA"/>
    <property type="match status" value="1"/>
</dbReference>
<evidence type="ECO:0000256" key="3">
    <source>
        <dbReference type="ARBA" id="ARBA00012438"/>
    </source>
</evidence>
<dbReference type="Proteomes" id="UP001156666">
    <property type="component" value="Unassembled WGS sequence"/>
</dbReference>
<name>A0AA37SRY4_9BACT</name>
<proteinExistence type="predicted"/>
<keyword evidence="15" id="KW-1185">Reference proteome</keyword>
<dbReference type="InterPro" id="IPR003661">
    <property type="entry name" value="HisK_dim/P_dom"/>
</dbReference>
<comment type="caution">
    <text evidence="14">The sequence shown here is derived from an EMBL/GenBank/DDBJ whole genome shotgun (WGS) entry which is preliminary data.</text>
</comment>
<dbReference type="InterPro" id="IPR050736">
    <property type="entry name" value="Sensor_HK_Regulatory"/>
</dbReference>
<dbReference type="InterPro" id="IPR005467">
    <property type="entry name" value="His_kinase_dom"/>
</dbReference>